<reference evidence="2" key="2">
    <citation type="submission" date="2023-06" db="EMBL/GenBank/DDBJ databases">
        <authorList>
            <person name="Swenson N.G."/>
            <person name="Wegrzyn J.L."/>
            <person name="Mcevoy S.L."/>
        </authorList>
    </citation>
    <scope>NUCLEOTIDE SEQUENCE</scope>
    <source>
        <strain evidence="2">NS2018</strain>
        <tissue evidence="2">Leaf</tissue>
    </source>
</reference>
<dbReference type="EMBL" id="JAUESC010000386">
    <property type="protein sequence ID" value="KAK0577654.1"/>
    <property type="molecule type" value="Genomic_DNA"/>
</dbReference>
<proteinExistence type="predicted"/>
<dbReference type="PANTHER" id="PTHR47718">
    <property type="entry name" value="OS01G0519700 PROTEIN"/>
    <property type="match status" value="1"/>
</dbReference>
<gene>
    <name evidence="2" type="ORF">LWI29_036561</name>
</gene>
<reference evidence="2" key="1">
    <citation type="journal article" date="2022" name="Plant J.">
        <title>Strategies of tolerance reflected in two North American maple genomes.</title>
        <authorList>
            <person name="McEvoy S.L."/>
            <person name="Sezen U.U."/>
            <person name="Trouern-Trend A."/>
            <person name="McMahon S.M."/>
            <person name="Schaberg P.G."/>
            <person name="Yang J."/>
            <person name="Wegrzyn J.L."/>
            <person name="Swenson N.G."/>
        </authorList>
    </citation>
    <scope>NUCLEOTIDE SEQUENCE</scope>
    <source>
        <strain evidence="2">NS2018</strain>
    </source>
</reference>
<keyword evidence="3" id="KW-1185">Reference proteome</keyword>
<evidence type="ECO:0000259" key="1">
    <source>
        <dbReference type="Pfam" id="PF16420"/>
    </source>
</evidence>
<comment type="caution">
    <text evidence="2">The sequence shown here is derived from an EMBL/GenBank/DDBJ whole genome shotgun (WGS) entry which is preliminary data.</text>
</comment>
<sequence length="227" mass="25581">MASIRHRSHNKCYVLGILNNTNTLESFHAIDKQSLLKEEAMTIWEDIHSGFELLSSRAPGISSRSSGCEGEGCLTVSLSTQGTVPLDFFQGKELLVTEEKYAKQMGFGASKTQCRRSKVTMEWVEAKRIATGVKHNITSLHAIGVKTSKIFAALAKKYRGYENIGFMEKDMRNLFDKECRLALEPGDANAMLELFTSMQEVDPNFIYAMKLDEEHRLKNVFWVDSKG</sequence>
<name>A0AA39RP50_ACESA</name>
<dbReference type="Proteomes" id="UP001168877">
    <property type="component" value="Unassembled WGS sequence"/>
</dbReference>
<dbReference type="Gene3D" id="3.40.140.70">
    <property type="entry name" value="Ubiquitin-like modifier-activating enzyme ATG7 N-terminal domain"/>
    <property type="match status" value="1"/>
</dbReference>
<organism evidence="2 3">
    <name type="scientific">Acer saccharum</name>
    <name type="common">Sugar maple</name>
    <dbReference type="NCBI Taxonomy" id="4024"/>
    <lineage>
        <taxon>Eukaryota</taxon>
        <taxon>Viridiplantae</taxon>
        <taxon>Streptophyta</taxon>
        <taxon>Embryophyta</taxon>
        <taxon>Tracheophyta</taxon>
        <taxon>Spermatophyta</taxon>
        <taxon>Magnoliopsida</taxon>
        <taxon>eudicotyledons</taxon>
        <taxon>Gunneridae</taxon>
        <taxon>Pentapetalae</taxon>
        <taxon>rosids</taxon>
        <taxon>malvids</taxon>
        <taxon>Sapindales</taxon>
        <taxon>Sapindaceae</taxon>
        <taxon>Hippocastanoideae</taxon>
        <taxon>Acereae</taxon>
        <taxon>Acer</taxon>
    </lineage>
</organism>
<evidence type="ECO:0000313" key="2">
    <source>
        <dbReference type="EMBL" id="KAK0577654.1"/>
    </source>
</evidence>
<dbReference type="InterPro" id="IPR032197">
    <property type="entry name" value="Atg7_N"/>
</dbReference>
<feature type="domain" description="Ubiquitin-like modifier-activating enzyme Atg7 N-terminal" evidence="1">
    <location>
        <begin position="6"/>
        <end position="52"/>
    </location>
</feature>
<accession>A0AA39RP50</accession>
<dbReference type="PANTHER" id="PTHR47718:SF16">
    <property type="entry name" value="PROTEIN FAR1-RELATED SEQUENCE"/>
    <property type="match status" value="1"/>
</dbReference>
<evidence type="ECO:0000313" key="3">
    <source>
        <dbReference type="Proteomes" id="UP001168877"/>
    </source>
</evidence>
<dbReference type="InterPro" id="IPR042522">
    <property type="entry name" value="Atg7_N_1"/>
</dbReference>
<dbReference type="Pfam" id="PF16420">
    <property type="entry name" value="ATG7_N"/>
    <property type="match status" value="1"/>
</dbReference>
<protein>
    <recommendedName>
        <fullName evidence="1">Ubiquitin-like modifier-activating enzyme Atg7 N-terminal domain-containing protein</fullName>
    </recommendedName>
</protein>
<dbReference type="AlphaFoldDB" id="A0AA39RP50"/>